<dbReference type="PaxDb" id="4113-PGSC0003DMT400039547"/>
<name>M1B8G1_SOLTU</name>
<proteinExistence type="predicted"/>
<dbReference type="AlphaFoldDB" id="M1B8G1"/>
<evidence type="ECO:0000313" key="2">
    <source>
        <dbReference type="EnsemblPlants" id="PGSC0003DMT400039547"/>
    </source>
</evidence>
<accession>M1B8G1</accession>
<dbReference type="Proteomes" id="UP000011115">
    <property type="component" value="Unassembled WGS sequence"/>
</dbReference>
<reference evidence="2" key="2">
    <citation type="submission" date="2015-06" db="UniProtKB">
        <authorList>
            <consortium name="EnsemblPlants"/>
        </authorList>
    </citation>
    <scope>IDENTIFICATION</scope>
    <source>
        <strain evidence="2">DM1-3 516 R44</strain>
    </source>
</reference>
<feature type="region of interest" description="Disordered" evidence="1">
    <location>
        <begin position="23"/>
        <end position="53"/>
    </location>
</feature>
<keyword evidence="3" id="KW-1185">Reference proteome</keyword>
<sequence length="53" mass="5881">MKHSTSGTIAKNELMLLRQSLEKGVVQQGMSPKRGKNSKTQKVNVGKIDSVRR</sequence>
<evidence type="ECO:0000256" key="1">
    <source>
        <dbReference type="SAM" id="MobiDB-lite"/>
    </source>
</evidence>
<organism evidence="2 3">
    <name type="scientific">Solanum tuberosum</name>
    <name type="common">Potato</name>
    <dbReference type="NCBI Taxonomy" id="4113"/>
    <lineage>
        <taxon>Eukaryota</taxon>
        <taxon>Viridiplantae</taxon>
        <taxon>Streptophyta</taxon>
        <taxon>Embryophyta</taxon>
        <taxon>Tracheophyta</taxon>
        <taxon>Spermatophyta</taxon>
        <taxon>Magnoliopsida</taxon>
        <taxon>eudicotyledons</taxon>
        <taxon>Gunneridae</taxon>
        <taxon>Pentapetalae</taxon>
        <taxon>asterids</taxon>
        <taxon>lamiids</taxon>
        <taxon>Solanales</taxon>
        <taxon>Solanaceae</taxon>
        <taxon>Solanoideae</taxon>
        <taxon>Solaneae</taxon>
        <taxon>Solanum</taxon>
    </lineage>
</organism>
<dbReference type="Gramene" id="PGSC0003DMT400039547">
    <property type="protein sequence ID" value="PGSC0003DMT400039547"/>
    <property type="gene ID" value="PGSC0003DMG400015293"/>
</dbReference>
<dbReference type="HOGENOM" id="CLU_3072465_0_0_1"/>
<reference evidence="3" key="1">
    <citation type="journal article" date="2011" name="Nature">
        <title>Genome sequence and analysis of the tuber crop potato.</title>
        <authorList>
            <consortium name="The Potato Genome Sequencing Consortium"/>
        </authorList>
    </citation>
    <scope>NUCLEOTIDE SEQUENCE [LARGE SCALE GENOMIC DNA]</scope>
    <source>
        <strain evidence="3">cv. DM1-3 516 R44</strain>
    </source>
</reference>
<dbReference type="EnsemblPlants" id="PGSC0003DMT400039547">
    <property type="protein sequence ID" value="PGSC0003DMT400039547"/>
    <property type="gene ID" value="PGSC0003DMG400015293"/>
</dbReference>
<protein>
    <submittedName>
        <fullName evidence="2">Uncharacterized protein</fullName>
    </submittedName>
</protein>
<dbReference type="InParanoid" id="M1B8G1"/>
<evidence type="ECO:0000313" key="3">
    <source>
        <dbReference type="Proteomes" id="UP000011115"/>
    </source>
</evidence>